<reference evidence="2" key="1">
    <citation type="submission" date="2022-06" db="EMBL/GenBank/DDBJ databases">
        <title>Draft genome sequence of Streptomyces sp. RB6PN25 isolated from peat swamp forest in Thailand.</title>
        <authorList>
            <person name="Duangmal K."/>
            <person name="Klaysubun C."/>
        </authorList>
    </citation>
    <scope>NUCLEOTIDE SEQUENCE</scope>
    <source>
        <strain evidence="2">RB6PN25</strain>
    </source>
</reference>
<protein>
    <submittedName>
        <fullName evidence="2">Uncharacterized protein</fullName>
    </submittedName>
</protein>
<dbReference type="EMBL" id="JANFNG010000001">
    <property type="protein sequence ID" value="MCQ4079260.1"/>
    <property type="molecule type" value="Genomic_DNA"/>
</dbReference>
<gene>
    <name evidence="2" type="ORF">NGB36_01200</name>
</gene>
<dbReference type="RefSeq" id="WP_255918112.1">
    <property type="nucleotide sequence ID" value="NZ_JANFNG010000001.1"/>
</dbReference>
<organism evidence="2 3">
    <name type="scientific">Streptomyces humicola</name>
    <dbReference type="NCBI Taxonomy" id="2953240"/>
    <lineage>
        <taxon>Bacteria</taxon>
        <taxon>Bacillati</taxon>
        <taxon>Actinomycetota</taxon>
        <taxon>Actinomycetes</taxon>
        <taxon>Kitasatosporales</taxon>
        <taxon>Streptomycetaceae</taxon>
        <taxon>Streptomyces</taxon>
    </lineage>
</organism>
<evidence type="ECO:0000256" key="1">
    <source>
        <dbReference type="SAM" id="MobiDB-lite"/>
    </source>
</evidence>
<proteinExistence type="predicted"/>
<evidence type="ECO:0000313" key="3">
    <source>
        <dbReference type="Proteomes" id="UP001057702"/>
    </source>
</evidence>
<evidence type="ECO:0000313" key="2">
    <source>
        <dbReference type="EMBL" id="MCQ4079260.1"/>
    </source>
</evidence>
<dbReference type="Proteomes" id="UP001057702">
    <property type="component" value="Unassembled WGS sequence"/>
</dbReference>
<feature type="region of interest" description="Disordered" evidence="1">
    <location>
        <begin position="1"/>
        <end position="62"/>
    </location>
</feature>
<comment type="caution">
    <text evidence="2">The sequence shown here is derived from an EMBL/GenBank/DDBJ whole genome shotgun (WGS) entry which is preliminary data.</text>
</comment>
<name>A0ABT1PNL0_9ACTN</name>
<sequence length="62" mass="6625">MPRCAGWGVPRKQDAGVDTGPAYGWDGSWAGKPFADQPDVAGRGVSERREIDTASDCSWGRS</sequence>
<accession>A0ABT1PNL0</accession>
<keyword evidence="3" id="KW-1185">Reference proteome</keyword>